<dbReference type="EC" id="2.4.1.-" evidence="8"/>
<reference evidence="9" key="1">
    <citation type="submission" date="2021-02" db="EMBL/GenBank/DDBJ databases">
        <authorList>
            <person name="Nowell W R."/>
        </authorList>
    </citation>
    <scope>NUCLEOTIDE SEQUENCE</scope>
</reference>
<dbReference type="Proteomes" id="UP000663838">
    <property type="component" value="Unassembled WGS sequence"/>
</dbReference>
<comment type="caution">
    <text evidence="9">The sequence shown here is derived from an EMBL/GenBank/DDBJ whole genome shotgun (WGS) entry which is preliminary data.</text>
</comment>
<dbReference type="EMBL" id="CAJNYV010004971">
    <property type="protein sequence ID" value="CAF3711682.1"/>
    <property type="molecule type" value="Genomic_DNA"/>
</dbReference>
<evidence type="ECO:0000313" key="9">
    <source>
        <dbReference type="EMBL" id="CAF3711682.1"/>
    </source>
</evidence>
<evidence type="ECO:0000313" key="11">
    <source>
        <dbReference type="Proteomes" id="UP000663865"/>
    </source>
</evidence>
<name>A0A818VI12_9BILA</name>
<proteinExistence type="inferred from homology"/>
<comment type="similarity">
    <text evidence="2 8">Belongs to the glycosyltransferase 92 family.</text>
</comment>
<sequence length="401" mass="46404">MTSLICCWFGFFKEFNAIYAWPHHSSTAIRFAPTIISPKSYSLFHYDIYDFVIEGDPMRSSQVGIFLSGRRDNWSWRSVDCHFILSSVIVTATMDNLTSEPAVACTIPTKERVLLKKGANFISVSFYINDTFLQSKAFTTTPAIAVPFYERFYHNISVYTMVKNKRKELIEWIEYHLLIGIEHFYLYDNRGTEQLGLFLKRYLELGLVTIVYWPYTPPSGAHWNIIQSASMNHALKNFGPFNKWLGYFDVDEYFQLNSTLIKSVISKSYTLADLFDYRFPEHDYPSGAQFVNCQISCFLSQNEIVASRYTLLFQKCNIVPIHNHCNTAAKMFIRPHNVPIMQNIHVLPIGMVFAQNVTLGQFGQFRHYHHGSVGSDLNIQGVRDESMDEFISLLFSRVITY</sequence>
<dbReference type="InterPro" id="IPR008166">
    <property type="entry name" value="Glyco_transf_92"/>
</dbReference>
<dbReference type="GO" id="GO:0016757">
    <property type="term" value="F:glycosyltransferase activity"/>
    <property type="evidence" value="ECO:0007669"/>
    <property type="project" value="UniProtKB-UniRule"/>
</dbReference>
<evidence type="ECO:0000256" key="2">
    <source>
        <dbReference type="ARBA" id="ARBA00007647"/>
    </source>
</evidence>
<evidence type="ECO:0000256" key="6">
    <source>
        <dbReference type="ARBA" id="ARBA00022989"/>
    </source>
</evidence>
<dbReference type="Proteomes" id="UP000663865">
    <property type="component" value="Unassembled WGS sequence"/>
</dbReference>
<keyword evidence="6" id="KW-1133">Transmembrane helix</keyword>
<keyword evidence="7" id="KW-0472">Membrane</keyword>
<dbReference type="AlphaFoldDB" id="A0A818VI12"/>
<organism evidence="9 11">
    <name type="scientific">Rotaria socialis</name>
    <dbReference type="NCBI Taxonomy" id="392032"/>
    <lineage>
        <taxon>Eukaryota</taxon>
        <taxon>Metazoa</taxon>
        <taxon>Spiralia</taxon>
        <taxon>Gnathifera</taxon>
        <taxon>Rotifera</taxon>
        <taxon>Eurotatoria</taxon>
        <taxon>Bdelloidea</taxon>
        <taxon>Philodinida</taxon>
        <taxon>Philodinidae</taxon>
        <taxon>Rotaria</taxon>
    </lineage>
</organism>
<keyword evidence="4 8" id="KW-0808">Transferase</keyword>
<evidence type="ECO:0000256" key="7">
    <source>
        <dbReference type="ARBA" id="ARBA00023136"/>
    </source>
</evidence>
<keyword evidence="3 8" id="KW-0328">Glycosyltransferase</keyword>
<gene>
    <name evidence="9" type="ORF">KIK155_LOCUS27367</name>
    <name evidence="10" type="ORF">TOA249_LOCUS31681</name>
</gene>
<keyword evidence="5" id="KW-0812">Transmembrane</keyword>
<comment type="subcellular location">
    <subcellularLocation>
        <location evidence="1">Membrane</location>
        <topology evidence="1">Single-pass membrane protein</topology>
    </subcellularLocation>
</comment>
<dbReference type="Pfam" id="PF01697">
    <property type="entry name" value="Glyco_transf_92"/>
    <property type="match status" value="1"/>
</dbReference>
<evidence type="ECO:0000256" key="8">
    <source>
        <dbReference type="RuleBase" id="RU366017"/>
    </source>
</evidence>
<accession>A0A818VI12</accession>
<dbReference type="PANTHER" id="PTHR21461:SF69">
    <property type="entry name" value="GLYCOSYLTRANSFERASE FAMILY 92 PROTEIN"/>
    <property type="match status" value="1"/>
</dbReference>
<evidence type="ECO:0000256" key="3">
    <source>
        <dbReference type="ARBA" id="ARBA00022676"/>
    </source>
</evidence>
<evidence type="ECO:0000256" key="4">
    <source>
        <dbReference type="ARBA" id="ARBA00022679"/>
    </source>
</evidence>
<protein>
    <recommendedName>
        <fullName evidence="8">Glycosyltransferase family 92 protein</fullName>
        <ecNumber evidence="8">2.4.1.-</ecNumber>
    </recommendedName>
</protein>
<dbReference type="GO" id="GO:0016020">
    <property type="term" value="C:membrane"/>
    <property type="evidence" value="ECO:0007669"/>
    <property type="project" value="UniProtKB-SubCell"/>
</dbReference>
<evidence type="ECO:0000256" key="1">
    <source>
        <dbReference type="ARBA" id="ARBA00004167"/>
    </source>
</evidence>
<evidence type="ECO:0000313" key="10">
    <source>
        <dbReference type="EMBL" id="CAF4915144.1"/>
    </source>
</evidence>
<dbReference type="GO" id="GO:0005737">
    <property type="term" value="C:cytoplasm"/>
    <property type="evidence" value="ECO:0007669"/>
    <property type="project" value="TreeGrafter"/>
</dbReference>
<dbReference type="EMBL" id="CAJOBS010006671">
    <property type="protein sequence ID" value="CAF4915144.1"/>
    <property type="molecule type" value="Genomic_DNA"/>
</dbReference>
<evidence type="ECO:0000256" key="5">
    <source>
        <dbReference type="ARBA" id="ARBA00022692"/>
    </source>
</evidence>
<dbReference type="PANTHER" id="PTHR21461">
    <property type="entry name" value="GLYCOSYLTRANSFERASE FAMILY 92 PROTEIN"/>
    <property type="match status" value="1"/>
</dbReference>